<protein>
    <submittedName>
        <fullName evidence="3">Zinc finger, C2H2 type</fullName>
    </submittedName>
</protein>
<organism evidence="3 4">
    <name type="scientific">Popillia japonica</name>
    <name type="common">Japanese beetle</name>
    <dbReference type="NCBI Taxonomy" id="7064"/>
    <lineage>
        <taxon>Eukaryota</taxon>
        <taxon>Metazoa</taxon>
        <taxon>Ecdysozoa</taxon>
        <taxon>Arthropoda</taxon>
        <taxon>Hexapoda</taxon>
        <taxon>Insecta</taxon>
        <taxon>Pterygota</taxon>
        <taxon>Neoptera</taxon>
        <taxon>Endopterygota</taxon>
        <taxon>Coleoptera</taxon>
        <taxon>Polyphaga</taxon>
        <taxon>Scarabaeiformia</taxon>
        <taxon>Scarabaeidae</taxon>
        <taxon>Rutelinae</taxon>
        <taxon>Popillia</taxon>
    </lineage>
</organism>
<reference evidence="3 4" key="1">
    <citation type="journal article" date="2024" name="BMC Genomics">
        <title>De novo assembly and annotation of Popillia japonica's genome with initial clues to its potential as an invasive pest.</title>
        <authorList>
            <person name="Cucini C."/>
            <person name="Boschi S."/>
            <person name="Funari R."/>
            <person name="Cardaioli E."/>
            <person name="Iannotti N."/>
            <person name="Marturano G."/>
            <person name="Paoli F."/>
            <person name="Bruttini M."/>
            <person name="Carapelli A."/>
            <person name="Frati F."/>
            <person name="Nardi F."/>
        </authorList>
    </citation>
    <scope>NUCLEOTIDE SEQUENCE [LARGE SCALE GENOMIC DNA]</scope>
    <source>
        <strain evidence="3">DMR45628</strain>
    </source>
</reference>
<evidence type="ECO:0000313" key="3">
    <source>
        <dbReference type="EMBL" id="KAK9736126.1"/>
    </source>
</evidence>
<dbReference type="InterPro" id="IPR036236">
    <property type="entry name" value="Znf_C2H2_sf"/>
</dbReference>
<name>A0AAW1LNF4_POPJA</name>
<sequence length="110" mass="12628">MGLLNHQESSHSVIIQITLLENQCPICREICNSRQVLTEHLRSHEDDSQLQLSTHDDTQNLLTERRGITAHEQIDTSSTPFRCDLCDASFKNKLELISHTSIHIEHPVFK</sequence>
<dbReference type="GO" id="GO:0008270">
    <property type="term" value="F:zinc ion binding"/>
    <property type="evidence" value="ECO:0007669"/>
    <property type="project" value="UniProtKB-KW"/>
</dbReference>
<dbReference type="Proteomes" id="UP001458880">
    <property type="component" value="Unassembled WGS sequence"/>
</dbReference>
<dbReference type="AlphaFoldDB" id="A0AAW1LNF4"/>
<evidence type="ECO:0000313" key="4">
    <source>
        <dbReference type="Proteomes" id="UP001458880"/>
    </source>
</evidence>
<dbReference type="SUPFAM" id="SSF57667">
    <property type="entry name" value="beta-beta-alpha zinc fingers"/>
    <property type="match status" value="1"/>
</dbReference>
<evidence type="ECO:0000256" key="1">
    <source>
        <dbReference type="PROSITE-ProRule" id="PRU00042"/>
    </source>
</evidence>
<dbReference type="Gene3D" id="3.30.160.60">
    <property type="entry name" value="Classic Zinc Finger"/>
    <property type="match status" value="1"/>
</dbReference>
<dbReference type="PROSITE" id="PS50157">
    <property type="entry name" value="ZINC_FINGER_C2H2_2"/>
    <property type="match status" value="1"/>
</dbReference>
<accession>A0AAW1LNF4</accession>
<gene>
    <name evidence="3" type="ORF">QE152_g12771</name>
</gene>
<keyword evidence="1" id="KW-0479">Metal-binding</keyword>
<dbReference type="SMART" id="SM00355">
    <property type="entry name" value="ZnF_C2H2"/>
    <property type="match status" value="2"/>
</dbReference>
<dbReference type="EMBL" id="JASPKY010000118">
    <property type="protein sequence ID" value="KAK9736126.1"/>
    <property type="molecule type" value="Genomic_DNA"/>
</dbReference>
<evidence type="ECO:0000259" key="2">
    <source>
        <dbReference type="PROSITE" id="PS50157"/>
    </source>
</evidence>
<proteinExistence type="predicted"/>
<keyword evidence="1" id="KW-0863">Zinc-finger</keyword>
<dbReference type="Pfam" id="PF12874">
    <property type="entry name" value="zf-met"/>
    <property type="match status" value="1"/>
</dbReference>
<dbReference type="Pfam" id="PF00096">
    <property type="entry name" value="zf-C2H2"/>
    <property type="match status" value="1"/>
</dbReference>
<dbReference type="InterPro" id="IPR013087">
    <property type="entry name" value="Znf_C2H2_type"/>
</dbReference>
<feature type="domain" description="C2H2-type" evidence="2">
    <location>
        <begin position="81"/>
        <end position="103"/>
    </location>
</feature>
<comment type="caution">
    <text evidence="3">The sequence shown here is derived from an EMBL/GenBank/DDBJ whole genome shotgun (WGS) entry which is preliminary data.</text>
</comment>
<dbReference type="PROSITE" id="PS00028">
    <property type="entry name" value="ZINC_FINGER_C2H2_1"/>
    <property type="match status" value="2"/>
</dbReference>
<keyword evidence="1" id="KW-0862">Zinc</keyword>
<keyword evidence="4" id="KW-1185">Reference proteome</keyword>